<sequence length="271" mass="31550">MGKRIKFISSLLIVTIISCFLTGCSLQDKIDEYASDKEQCYLNSEDVTQFIYKKKNYTILEDTVSDRELGDWVGYFRQLVVVDETGKILYQEETKTNIIDSLKDMPDNIASESYVIPFLNIYTNTKDDNSLIVEVNGEYHKAIFNKNVKDMDKIFDFKTLNQSISDKFEVNPENTTQLIYGKRIYQITTEIISKNELGNYIDVLAENIVFDAITKIPLSDKELGEIDWSGNESNHQREQWIYKDIYEIKNIDKNEAIAVMINNQYYVARHQ</sequence>
<evidence type="ECO:0000313" key="2">
    <source>
        <dbReference type="EMBL" id="MBC6008759.1"/>
    </source>
</evidence>
<dbReference type="Pfam" id="PF18218">
    <property type="entry name" value="Spa1_C"/>
    <property type="match status" value="2"/>
</dbReference>
<reference evidence="2 3" key="1">
    <citation type="submission" date="2020-08" db="EMBL/GenBank/DDBJ databases">
        <authorList>
            <person name="Liu C."/>
            <person name="Sun Q."/>
        </authorList>
    </citation>
    <scope>NUCLEOTIDE SEQUENCE [LARGE SCALE GENOMIC DNA]</scope>
    <source>
        <strain evidence="2 3">NSJ-22</strain>
    </source>
</reference>
<dbReference type="RefSeq" id="WP_117517400.1">
    <property type="nucleotide sequence ID" value="NZ_JACRWG010000001.1"/>
</dbReference>
<dbReference type="InterPro" id="IPR040876">
    <property type="entry name" value="Spa1_C"/>
</dbReference>
<feature type="domain" description="Lantibiotic immunity protein Spa1 C-terminal" evidence="1">
    <location>
        <begin position="42"/>
        <end position="142"/>
    </location>
</feature>
<accession>A0ABR7K7R5</accession>
<name>A0ABR7K7R5_9FIRM</name>
<comment type="caution">
    <text evidence="2">The sequence shown here is derived from an EMBL/GenBank/DDBJ whole genome shotgun (WGS) entry which is preliminary data.</text>
</comment>
<dbReference type="NCBIfam" id="NF033433">
    <property type="entry name" value="NisI_immun_dup"/>
    <property type="match status" value="2"/>
</dbReference>
<dbReference type="Gene3D" id="2.170.150.60">
    <property type="match status" value="2"/>
</dbReference>
<keyword evidence="3" id="KW-1185">Reference proteome</keyword>
<proteinExistence type="predicted"/>
<dbReference type="Proteomes" id="UP000603474">
    <property type="component" value="Unassembled WGS sequence"/>
</dbReference>
<feature type="domain" description="Lantibiotic immunity protein Spa1 C-terminal" evidence="1">
    <location>
        <begin position="170"/>
        <end position="268"/>
    </location>
</feature>
<gene>
    <name evidence="2" type="ORF">H8909_00565</name>
</gene>
<keyword evidence="2" id="KW-0449">Lipoprotein</keyword>
<protein>
    <submittedName>
        <fullName evidence="2">NisI/SpaI family lantibiotic immunity lipoprotein</fullName>
    </submittedName>
</protein>
<dbReference type="EMBL" id="JACRWG010000001">
    <property type="protein sequence ID" value="MBC6008759.1"/>
    <property type="molecule type" value="Genomic_DNA"/>
</dbReference>
<evidence type="ECO:0000259" key="1">
    <source>
        <dbReference type="Pfam" id="PF18218"/>
    </source>
</evidence>
<dbReference type="PROSITE" id="PS51257">
    <property type="entry name" value="PROKAR_LIPOPROTEIN"/>
    <property type="match status" value="1"/>
</dbReference>
<organism evidence="2 3">
    <name type="scientific">Catenibacterium faecis</name>
    <dbReference type="NCBI Taxonomy" id="2764323"/>
    <lineage>
        <taxon>Bacteria</taxon>
        <taxon>Bacillati</taxon>
        <taxon>Bacillota</taxon>
        <taxon>Erysipelotrichia</taxon>
        <taxon>Erysipelotrichales</taxon>
        <taxon>Coprobacillaceae</taxon>
        <taxon>Catenibacterium</taxon>
    </lineage>
</organism>
<evidence type="ECO:0000313" key="3">
    <source>
        <dbReference type="Proteomes" id="UP000603474"/>
    </source>
</evidence>